<dbReference type="NCBIfam" id="TIGR00229">
    <property type="entry name" value="sensory_box"/>
    <property type="match status" value="2"/>
</dbReference>
<dbReference type="SMART" id="SM00091">
    <property type="entry name" value="PAS"/>
    <property type="match status" value="3"/>
</dbReference>
<evidence type="ECO:0000256" key="9">
    <source>
        <dbReference type="ARBA" id="ARBA00022679"/>
    </source>
</evidence>
<keyword evidence="11" id="KW-0547">Nucleotide-binding</keyword>
<keyword evidence="15" id="KW-0843">Virulence</keyword>
<organism evidence="19 20">
    <name type="scientific">Bosea minatitlanensis</name>
    <dbReference type="NCBI Taxonomy" id="128782"/>
    <lineage>
        <taxon>Bacteria</taxon>
        <taxon>Pseudomonadati</taxon>
        <taxon>Pseudomonadota</taxon>
        <taxon>Alphaproteobacteria</taxon>
        <taxon>Hyphomicrobiales</taxon>
        <taxon>Boseaceae</taxon>
        <taxon>Bosea</taxon>
    </lineage>
</organism>
<dbReference type="InterPro" id="IPR035965">
    <property type="entry name" value="PAS-like_dom_sf"/>
</dbReference>
<reference evidence="20" key="1">
    <citation type="journal article" date="2019" name="Int. J. Syst. Evol. Microbiol.">
        <title>The Global Catalogue of Microorganisms (GCM) 10K type strain sequencing project: providing services to taxonomists for standard genome sequencing and annotation.</title>
        <authorList>
            <consortium name="The Broad Institute Genomics Platform"/>
            <consortium name="The Broad Institute Genome Sequencing Center for Infectious Disease"/>
            <person name="Wu L."/>
            <person name="Ma J."/>
        </authorList>
    </citation>
    <scope>NUCLEOTIDE SEQUENCE [LARGE SCALE GENOMIC DNA]</scope>
    <source>
        <strain evidence="20">CGMCC 1.15643</strain>
    </source>
</reference>
<evidence type="ECO:0000256" key="4">
    <source>
        <dbReference type="ARBA" id="ARBA00022543"/>
    </source>
</evidence>
<evidence type="ECO:0000256" key="7">
    <source>
        <dbReference type="ARBA" id="ARBA00022630"/>
    </source>
</evidence>
<keyword evidence="8" id="KW-0288">FMN</keyword>
<keyword evidence="13" id="KW-0067">ATP-binding</keyword>
<keyword evidence="6" id="KW-0716">Sensory transduction</keyword>
<evidence type="ECO:0000256" key="5">
    <source>
        <dbReference type="ARBA" id="ARBA00022553"/>
    </source>
</evidence>
<accession>A0ABW0F4B3</accession>
<dbReference type="Proteomes" id="UP001595976">
    <property type="component" value="Unassembled WGS sequence"/>
</dbReference>
<dbReference type="PANTHER" id="PTHR41523:SF8">
    <property type="entry name" value="ETHYLENE RESPONSE SENSOR PROTEIN"/>
    <property type="match status" value="1"/>
</dbReference>
<keyword evidence="16" id="KW-0675">Receptor</keyword>
<dbReference type="EC" id="2.7.13.3" evidence="2"/>
<keyword evidence="5" id="KW-0597">Phosphoprotein</keyword>
<evidence type="ECO:0000256" key="2">
    <source>
        <dbReference type="ARBA" id="ARBA00012438"/>
    </source>
</evidence>
<comment type="caution">
    <text evidence="19">The sequence shown here is derived from an EMBL/GenBank/DDBJ whole genome shotgun (WGS) entry which is preliminary data.</text>
</comment>
<dbReference type="SUPFAM" id="SSF55785">
    <property type="entry name" value="PYP-like sensor domain (PAS domain)"/>
    <property type="match status" value="2"/>
</dbReference>
<name>A0ABW0F4B3_9HYPH</name>
<evidence type="ECO:0000256" key="1">
    <source>
        <dbReference type="ARBA" id="ARBA00000085"/>
    </source>
</evidence>
<dbReference type="PROSITE" id="PS50112">
    <property type="entry name" value="PAS"/>
    <property type="match status" value="2"/>
</dbReference>
<keyword evidence="20" id="KW-1185">Reference proteome</keyword>
<protein>
    <recommendedName>
        <fullName evidence="3">Blue-light-activated histidine kinase</fullName>
        <ecNumber evidence="2">2.7.13.3</ecNumber>
    </recommendedName>
</protein>
<evidence type="ECO:0000256" key="15">
    <source>
        <dbReference type="ARBA" id="ARBA00023026"/>
    </source>
</evidence>
<feature type="domain" description="PAS" evidence="17">
    <location>
        <begin position="304"/>
        <end position="374"/>
    </location>
</feature>
<dbReference type="InterPro" id="IPR000014">
    <property type="entry name" value="PAS"/>
</dbReference>
<keyword evidence="14" id="KW-0157">Chromophore</keyword>
<gene>
    <name evidence="19" type="ORF">ACFPK2_09660</name>
</gene>
<proteinExistence type="predicted"/>
<feature type="domain" description="PAC" evidence="18">
    <location>
        <begin position="251"/>
        <end position="303"/>
    </location>
</feature>
<keyword evidence="9" id="KW-0808">Transferase</keyword>
<dbReference type="PROSITE" id="PS50113">
    <property type="entry name" value="PAC"/>
    <property type="match status" value="2"/>
</dbReference>
<evidence type="ECO:0000256" key="6">
    <source>
        <dbReference type="ARBA" id="ARBA00022606"/>
    </source>
</evidence>
<feature type="domain" description="PAS" evidence="17">
    <location>
        <begin position="173"/>
        <end position="248"/>
    </location>
</feature>
<evidence type="ECO:0000256" key="10">
    <source>
        <dbReference type="ARBA" id="ARBA00022737"/>
    </source>
</evidence>
<dbReference type="InterPro" id="IPR013655">
    <property type="entry name" value="PAS_fold_3"/>
</dbReference>
<dbReference type="InterPro" id="IPR011102">
    <property type="entry name" value="Sig_transdc_His_kinase_HWE"/>
</dbReference>
<comment type="catalytic activity">
    <reaction evidence="1">
        <text>ATP + protein L-histidine = ADP + protein N-phospho-L-histidine.</text>
        <dbReference type="EC" id="2.7.13.3"/>
    </reaction>
</comment>
<dbReference type="Gene3D" id="3.30.450.20">
    <property type="entry name" value="PAS domain"/>
    <property type="match status" value="3"/>
</dbReference>
<keyword evidence="10" id="KW-0677">Repeat</keyword>
<evidence type="ECO:0000256" key="13">
    <source>
        <dbReference type="ARBA" id="ARBA00022840"/>
    </source>
</evidence>
<dbReference type="RefSeq" id="WP_158446597.1">
    <property type="nucleotide sequence ID" value="NZ_JAOAOS010000032.1"/>
</dbReference>
<keyword evidence="7" id="KW-0285">Flavoprotein</keyword>
<evidence type="ECO:0000256" key="12">
    <source>
        <dbReference type="ARBA" id="ARBA00022777"/>
    </source>
</evidence>
<feature type="domain" description="PAC" evidence="18">
    <location>
        <begin position="377"/>
        <end position="429"/>
    </location>
</feature>
<evidence type="ECO:0000259" key="17">
    <source>
        <dbReference type="PROSITE" id="PS50112"/>
    </source>
</evidence>
<dbReference type="SMART" id="SM00086">
    <property type="entry name" value="PAC"/>
    <property type="match status" value="2"/>
</dbReference>
<evidence type="ECO:0000313" key="20">
    <source>
        <dbReference type="Proteomes" id="UP001595976"/>
    </source>
</evidence>
<dbReference type="Pfam" id="PF07536">
    <property type="entry name" value="HWE_HK"/>
    <property type="match status" value="1"/>
</dbReference>
<dbReference type="InterPro" id="IPR001610">
    <property type="entry name" value="PAC"/>
</dbReference>
<evidence type="ECO:0000259" key="18">
    <source>
        <dbReference type="PROSITE" id="PS50113"/>
    </source>
</evidence>
<evidence type="ECO:0000256" key="11">
    <source>
        <dbReference type="ARBA" id="ARBA00022741"/>
    </source>
</evidence>
<dbReference type="Pfam" id="PF08447">
    <property type="entry name" value="PAS_3"/>
    <property type="match status" value="2"/>
</dbReference>
<dbReference type="PANTHER" id="PTHR41523">
    <property type="entry name" value="TWO-COMPONENT SYSTEM SENSOR PROTEIN"/>
    <property type="match status" value="1"/>
</dbReference>
<dbReference type="InterPro" id="IPR036890">
    <property type="entry name" value="HATPase_C_sf"/>
</dbReference>
<keyword evidence="12" id="KW-0418">Kinase</keyword>
<evidence type="ECO:0000256" key="3">
    <source>
        <dbReference type="ARBA" id="ARBA00021740"/>
    </source>
</evidence>
<dbReference type="Gene3D" id="3.30.565.10">
    <property type="entry name" value="Histidine kinase-like ATPase, C-terminal domain"/>
    <property type="match status" value="1"/>
</dbReference>
<evidence type="ECO:0000256" key="14">
    <source>
        <dbReference type="ARBA" id="ARBA00022991"/>
    </source>
</evidence>
<evidence type="ECO:0000313" key="19">
    <source>
        <dbReference type="EMBL" id="MFC5293250.1"/>
    </source>
</evidence>
<sequence length="625" mass="69452">MPEHLFVRFGERHSDFPNDSVMLERIRAFDWSASSVGPIETWPDEIRSAVRMMLLSESAMAVLIGGDGIIVHNDALHRLLGDHYAGILGLPVTEALPIAAGFFRDAIAACGEGKGVRYQDHPLKLLRNGLLETAWFSVSLTPIADIAARIYGAFVIISETTERMRTLRALGQSRQRMDLALEAGGIVGTWDLDINTDTVFTNGAFAELFGVSGDEARRGISTDVLATALHPDDRDRVLGGLRSAIGTGSDYRCDYRAVTRDGETRWFVLTGRPRRDEAGAIVQYAGIVIDVTEQTEAAAALEQSNLRFDILAESIPQIVWSTDAEGRHDYFNRRWNEFTGIAPDRIEPTTWQELVHPEDWPRVQQAWQNCFATGETYDIDYRFRHRDGSYRWLWALALPLRDAEGRIIRWYGTASDIDAPKQLDQQRELVAHELDHRIKNLFALVNGLVTLSLRELPEHRPLADALRARLEALNRAHGLIRGERDARCGSLRLLIEQLLAPYRDGRAGRIAIAGEDVAIDAGAVTAVALVFHELITNAAKYGALSRAGGTLGIRLSADESRQTIDWQERFEGGIAGKVGEGFGSRLLKTMIEGQLRGTMTRRPSSQGLWLRIDLPRTAFGPTARG</sequence>
<dbReference type="InterPro" id="IPR000700">
    <property type="entry name" value="PAS-assoc_C"/>
</dbReference>
<dbReference type="EMBL" id="JBHSLI010000003">
    <property type="protein sequence ID" value="MFC5293250.1"/>
    <property type="molecule type" value="Genomic_DNA"/>
</dbReference>
<evidence type="ECO:0000256" key="16">
    <source>
        <dbReference type="ARBA" id="ARBA00023170"/>
    </source>
</evidence>
<dbReference type="CDD" id="cd00130">
    <property type="entry name" value="PAS"/>
    <property type="match status" value="2"/>
</dbReference>
<evidence type="ECO:0000256" key="8">
    <source>
        <dbReference type="ARBA" id="ARBA00022643"/>
    </source>
</evidence>
<dbReference type="SMART" id="SM00911">
    <property type="entry name" value="HWE_HK"/>
    <property type="match status" value="1"/>
</dbReference>
<keyword evidence="4" id="KW-0600">Photoreceptor protein</keyword>